<organism evidence="4 5">
    <name type="scientific">Thermoactinomyces mirandus</name>
    <dbReference type="NCBI Taxonomy" id="2756294"/>
    <lineage>
        <taxon>Bacteria</taxon>
        <taxon>Bacillati</taxon>
        <taxon>Bacillota</taxon>
        <taxon>Bacilli</taxon>
        <taxon>Bacillales</taxon>
        <taxon>Thermoactinomycetaceae</taxon>
        <taxon>Thermoactinomyces</taxon>
    </lineage>
</organism>
<feature type="transmembrane region" description="Helical" evidence="2">
    <location>
        <begin position="97"/>
        <end position="115"/>
    </location>
</feature>
<sequence length="203" mass="22711">MYDILLDYVQEYGYVALFLALWLGIVGMPVSDEVIVMTGGALTAFGLLKPIPAFILTYLGVVSGLSIGYLLGNYLGAPVLEPIVKNRQKTEYYVEKARAMLASFGHFALVISYFFPVIRHLIPYLVGIGKMPYRRYAFYSCSSGFVWTLIYFCAGRLFGRHIGQIGLLVTKYGWYLLTLLVLTVSILFLTRLRKSGLGMQEGS</sequence>
<protein>
    <submittedName>
        <fullName evidence="4">DedA family protein</fullName>
    </submittedName>
</protein>
<comment type="caution">
    <text evidence="4">The sequence shown here is derived from an EMBL/GenBank/DDBJ whole genome shotgun (WGS) entry which is preliminary data.</text>
</comment>
<evidence type="ECO:0000256" key="2">
    <source>
        <dbReference type="SAM" id="Phobius"/>
    </source>
</evidence>
<evidence type="ECO:0000313" key="5">
    <source>
        <dbReference type="Proteomes" id="UP000538292"/>
    </source>
</evidence>
<dbReference type="GO" id="GO:0005886">
    <property type="term" value="C:plasma membrane"/>
    <property type="evidence" value="ECO:0007669"/>
    <property type="project" value="TreeGrafter"/>
</dbReference>
<evidence type="ECO:0000259" key="3">
    <source>
        <dbReference type="Pfam" id="PF09335"/>
    </source>
</evidence>
<dbReference type="PANTHER" id="PTHR42709">
    <property type="entry name" value="ALKALINE PHOSPHATASE LIKE PROTEIN"/>
    <property type="match status" value="1"/>
</dbReference>
<keyword evidence="2" id="KW-0812">Transmembrane</keyword>
<feature type="transmembrane region" description="Helical" evidence="2">
    <location>
        <begin position="172"/>
        <end position="190"/>
    </location>
</feature>
<feature type="transmembrane region" description="Helical" evidence="2">
    <location>
        <begin position="12"/>
        <end position="30"/>
    </location>
</feature>
<feature type="transmembrane region" description="Helical" evidence="2">
    <location>
        <begin position="136"/>
        <end position="152"/>
    </location>
</feature>
<evidence type="ECO:0000313" key="4">
    <source>
        <dbReference type="EMBL" id="MBA4603083.1"/>
    </source>
</evidence>
<keyword evidence="5" id="KW-1185">Reference proteome</keyword>
<dbReference type="EMBL" id="JACEOL010000038">
    <property type="protein sequence ID" value="MBA4603083.1"/>
    <property type="molecule type" value="Genomic_DNA"/>
</dbReference>
<feature type="transmembrane region" description="Helical" evidence="2">
    <location>
        <begin position="51"/>
        <end position="77"/>
    </location>
</feature>
<keyword evidence="2" id="KW-0472">Membrane</keyword>
<gene>
    <name evidence="4" type="ORF">H2C83_12290</name>
</gene>
<accession>A0A7W2ARY9</accession>
<keyword evidence="2" id="KW-1133">Transmembrane helix</keyword>
<dbReference type="PANTHER" id="PTHR42709:SF9">
    <property type="entry name" value="ALKALINE PHOSPHATASE LIKE PROTEIN"/>
    <property type="match status" value="1"/>
</dbReference>
<dbReference type="InterPro" id="IPR051311">
    <property type="entry name" value="DedA_domain"/>
</dbReference>
<reference evidence="4 5" key="1">
    <citation type="submission" date="2020-07" db="EMBL/GenBank/DDBJ databases">
        <title>Thermoactinomyces phylogeny.</title>
        <authorList>
            <person name="Dunlap C."/>
        </authorList>
    </citation>
    <scope>NUCLEOTIDE SEQUENCE [LARGE SCALE GENOMIC DNA]</scope>
    <source>
        <strain evidence="4 5">AMNI-1</strain>
    </source>
</reference>
<dbReference type="Pfam" id="PF09335">
    <property type="entry name" value="VTT_dom"/>
    <property type="match status" value="1"/>
</dbReference>
<comment type="similarity">
    <text evidence="1">Belongs to the DedA family.</text>
</comment>
<dbReference type="AlphaFoldDB" id="A0A7W2ARY9"/>
<dbReference type="InterPro" id="IPR032816">
    <property type="entry name" value="VTT_dom"/>
</dbReference>
<name>A0A7W2ARY9_9BACL</name>
<dbReference type="RefSeq" id="WP_181741246.1">
    <property type="nucleotide sequence ID" value="NZ_JACEOL010000038.1"/>
</dbReference>
<evidence type="ECO:0000256" key="1">
    <source>
        <dbReference type="ARBA" id="ARBA00010792"/>
    </source>
</evidence>
<dbReference type="Proteomes" id="UP000538292">
    <property type="component" value="Unassembled WGS sequence"/>
</dbReference>
<proteinExistence type="inferred from homology"/>
<feature type="domain" description="VTT" evidence="3">
    <location>
        <begin position="32"/>
        <end position="156"/>
    </location>
</feature>